<dbReference type="OrthoDB" id="338231at2759"/>
<dbReference type="GO" id="GO:0006261">
    <property type="term" value="P:DNA-templated DNA replication"/>
    <property type="evidence" value="ECO:0007669"/>
    <property type="project" value="InterPro"/>
</dbReference>
<evidence type="ECO:0000256" key="7">
    <source>
        <dbReference type="SAM" id="MobiDB-lite"/>
    </source>
</evidence>
<accession>A0A9J6CII4</accession>
<dbReference type="SUPFAM" id="SSF160059">
    <property type="entry name" value="PriA/YqbF domain"/>
    <property type="match status" value="1"/>
</dbReference>
<dbReference type="InterPro" id="IPR038749">
    <property type="entry name" value="Sld5_GINS_A"/>
</dbReference>
<feature type="domain" description="GINS subunit" evidence="8">
    <location>
        <begin position="82"/>
        <end position="149"/>
    </location>
</feature>
<dbReference type="InterPro" id="IPR021151">
    <property type="entry name" value="GINS_A"/>
</dbReference>
<dbReference type="Gene3D" id="1.20.58.1030">
    <property type="match status" value="1"/>
</dbReference>
<dbReference type="SUPFAM" id="SSF158573">
    <property type="entry name" value="GINS helical bundle-like"/>
    <property type="match status" value="1"/>
</dbReference>
<dbReference type="PIRSF" id="PIRSF007764">
    <property type="entry name" value="Sld5"/>
    <property type="match status" value="1"/>
</dbReference>
<evidence type="ECO:0000256" key="6">
    <source>
        <dbReference type="PIRNR" id="PIRNR007764"/>
    </source>
</evidence>
<organism evidence="10 11">
    <name type="scientific">Polypedilum vanderplanki</name>
    <name type="common">Sleeping chironomid midge</name>
    <dbReference type="NCBI Taxonomy" id="319348"/>
    <lineage>
        <taxon>Eukaryota</taxon>
        <taxon>Metazoa</taxon>
        <taxon>Ecdysozoa</taxon>
        <taxon>Arthropoda</taxon>
        <taxon>Hexapoda</taxon>
        <taxon>Insecta</taxon>
        <taxon>Pterygota</taxon>
        <taxon>Neoptera</taxon>
        <taxon>Endopterygota</taxon>
        <taxon>Diptera</taxon>
        <taxon>Nematocera</taxon>
        <taxon>Chironomoidea</taxon>
        <taxon>Chironomidae</taxon>
        <taxon>Chironominae</taxon>
        <taxon>Polypedilum</taxon>
        <taxon>Polypedilum</taxon>
    </lineage>
</organism>
<comment type="function">
    <text evidence="6">The GINS complex plays an essential role in the initiation of DNA replication.</text>
</comment>
<dbReference type="PANTHER" id="PTHR21206">
    <property type="entry name" value="SLD5 PROTEIN"/>
    <property type="match status" value="1"/>
</dbReference>
<dbReference type="GO" id="GO:0000811">
    <property type="term" value="C:GINS complex"/>
    <property type="evidence" value="ECO:0007669"/>
    <property type="project" value="UniProtKB-UniRule"/>
</dbReference>
<gene>
    <name evidence="10" type="ORF">PVAND_011181</name>
</gene>
<comment type="similarity">
    <text evidence="2 6">Belongs to the GINS4/SLD5 family.</text>
</comment>
<keyword evidence="4 6" id="KW-0235">DNA replication</keyword>
<evidence type="ECO:0000259" key="8">
    <source>
        <dbReference type="Pfam" id="PF05916"/>
    </source>
</evidence>
<dbReference type="CDD" id="cd11711">
    <property type="entry name" value="GINS_A_Sld5"/>
    <property type="match status" value="1"/>
</dbReference>
<evidence type="ECO:0000256" key="4">
    <source>
        <dbReference type="ARBA" id="ARBA00022705"/>
    </source>
</evidence>
<dbReference type="Proteomes" id="UP001107558">
    <property type="component" value="Chromosome 1"/>
</dbReference>
<evidence type="ECO:0000256" key="5">
    <source>
        <dbReference type="ARBA" id="ARBA00023242"/>
    </source>
</evidence>
<evidence type="ECO:0000256" key="1">
    <source>
        <dbReference type="ARBA" id="ARBA00004123"/>
    </source>
</evidence>
<dbReference type="InterPro" id="IPR031633">
    <property type="entry name" value="SLD5_C"/>
</dbReference>
<dbReference type="Gene3D" id="3.40.5.60">
    <property type="match status" value="1"/>
</dbReference>
<sequence length="220" mass="25790">MSDENIENNLNESEINLDEEDEDDELITPQELLEKIEIAWINEKSAPDILEYQGELVDLMMGQIVHMEENLQSIPSNDLRKTVHKMELERIKYIIASYLRCRLQKLEDFTQYMIEEEKKRPLNKKRLSEAELKFAEDYHESIETHFHQLALQHLPPQQDDISKRIIRPNVMGHVFVKVLKPCGTIVNTKDEEVDLSENSIHLLPYQLIAELLNKGDICLI</sequence>
<evidence type="ECO:0000256" key="3">
    <source>
        <dbReference type="ARBA" id="ARBA00014804"/>
    </source>
</evidence>
<dbReference type="GO" id="GO:0000727">
    <property type="term" value="P:double-strand break repair via break-induced replication"/>
    <property type="evidence" value="ECO:0007669"/>
    <property type="project" value="TreeGrafter"/>
</dbReference>
<evidence type="ECO:0000259" key="9">
    <source>
        <dbReference type="Pfam" id="PF16922"/>
    </source>
</evidence>
<comment type="subcellular location">
    <subcellularLocation>
        <location evidence="1 6">Nucleus</location>
    </subcellularLocation>
</comment>
<evidence type="ECO:0000256" key="2">
    <source>
        <dbReference type="ARBA" id="ARBA00008187"/>
    </source>
</evidence>
<proteinExistence type="inferred from homology"/>
<dbReference type="InterPro" id="IPR008591">
    <property type="entry name" value="GINS_Sld5"/>
</dbReference>
<dbReference type="Pfam" id="PF16922">
    <property type="entry name" value="SLD5_C"/>
    <property type="match status" value="1"/>
</dbReference>
<feature type="domain" description="DNA replication complex GINS protein SLD5 C-terminal" evidence="9">
    <location>
        <begin position="168"/>
        <end position="220"/>
    </location>
</feature>
<protein>
    <recommendedName>
        <fullName evidence="3 6">DNA replication complex GINS protein SLD5</fullName>
    </recommendedName>
</protein>
<dbReference type="Pfam" id="PF05916">
    <property type="entry name" value="Sld5"/>
    <property type="match status" value="1"/>
</dbReference>
<dbReference type="PANTHER" id="PTHR21206:SF0">
    <property type="entry name" value="DNA REPLICATION COMPLEX GINS PROTEIN SLD5"/>
    <property type="match status" value="1"/>
</dbReference>
<reference evidence="10" key="1">
    <citation type="submission" date="2021-03" db="EMBL/GenBank/DDBJ databases">
        <title>Chromosome level genome of the anhydrobiotic midge Polypedilum vanderplanki.</title>
        <authorList>
            <person name="Yoshida Y."/>
            <person name="Kikawada T."/>
            <person name="Gusev O."/>
        </authorList>
    </citation>
    <scope>NUCLEOTIDE SEQUENCE</scope>
    <source>
        <strain evidence="10">NIAS01</strain>
        <tissue evidence="10">Whole body or cell culture</tissue>
    </source>
</reference>
<feature type="compositionally biased region" description="Acidic residues" evidence="7">
    <location>
        <begin position="15"/>
        <end position="24"/>
    </location>
</feature>
<evidence type="ECO:0000313" key="11">
    <source>
        <dbReference type="Proteomes" id="UP001107558"/>
    </source>
</evidence>
<comment type="caution">
    <text evidence="10">The sequence shown here is derived from an EMBL/GenBank/DDBJ whole genome shotgun (WGS) entry which is preliminary data.</text>
</comment>
<evidence type="ECO:0000313" key="10">
    <source>
        <dbReference type="EMBL" id="KAG5681773.1"/>
    </source>
</evidence>
<feature type="region of interest" description="Disordered" evidence="7">
    <location>
        <begin position="1"/>
        <end position="24"/>
    </location>
</feature>
<name>A0A9J6CII4_POLVA</name>
<dbReference type="EMBL" id="JADBJN010000001">
    <property type="protein sequence ID" value="KAG5681773.1"/>
    <property type="molecule type" value="Genomic_DNA"/>
</dbReference>
<dbReference type="CDD" id="cd21692">
    <property type="entry name" value="GINS_B_Sld5"/>
    <property type="match status" value="1"/>
</dbReference>
<keyword evidence="11" id="KW-1185">Reference proteome</keyword>
<keyword evidence="5 6" id="KW-0539">Nucleus</keyword>
<dbReference type="InterPro" id="IPR036224">
    <property type="entry name" value="GINS_bundle-like_dom_sf"/>
</dbReference>
<dbReference type="AlphaFoldDB" id="A0A9J6CII4"/>